<dbReference type="GO" id="GO:0016810">
    <property type="term" value="F:hydrolase activity, acting on carbon-nitrogen (but not peptide) bonds"/>
    <property type="evidence" value="ECO:0007669"/>
    <property type="project" value="InterPro"/>
</dbReference>
<name>C5CDZ0_KOSOT</name>
<dbReference type="HOGENOM" id="CLU_009942_3_1_0"/>
<dbReference type="SUPFAM" id="SSF51556">
    <property type="entry name" value="Metallo-dependent hydrolases"/>
    <property type="match status" value="1"/>
</dbReference>
<proteinExistence type="predicted"/>
<keyword evidence="3" id="KW-1185">Reference proteome</keyword>
<accession>C5CDZ0</accession>
<gene>
    <name evidence="2" type="ordered locus">Kole_1399</name>
</gene>
<dbReference type="Proteomes" id="UP000002382">
    <property type="component" value="Chromosome"/>
</dbReference>
<dbReference type="eggNOG" id="COG1574">
    <property type="taxonomic scope" value="Bacteria"/>
</dbReference>
<dbReference type="STRING" id="521045.Kole_1399"/>
<dbReference type="Gene3D" id="3.20.20.140">
    <property type="entry name" value="Metal-dependent hydrolases"/>
    <property type="match status" value="1"/>
</dbReference>
<sequence>MVEIKKVCFRNAKLYDPKIDSYIKRDLLVVDGVIVEEISKPFVNIDLNDKYVYTGFVDSHAHLIATGKSRHTLDITDVKTAEELKDAIKKAQKYSEIIRGRGWNQETLGFIPNRSFIDSITEIPTILVRRCGHVATVNSKMIEKFNLEELDGMDGSDISKGFLKERALDEFRKRVKLTKAEIKAFLKSGAEEFLKYGVTAVHSDDYHDSDLDDLLEILSVQQLIRIFEKLYLEDASQIKFFDKIKNYQNAFLDLKAAKVYLDGSFGARTAALIEPYADDPEDKGILYMDRYQLKEYVKACEERGIQLTVHVIGDRALEEALAAFEGIKKGNPLKHRLIHVQIASNEQIEKIKELNLKVSVQPIFYPSDREMAISRLGDRRFKQAYPFKKLFEKGIGVSLSTDSPVESSNPFKNLIAAESFFDRKTAFKLYTESGRRQAFSNESGRLIPGEKADFFVTEQDIFTLPKEELSKLSVYMTVVNGEIVYARSE</sequence>
<dbReference type="EMBL" id="CP001634">
    <property type="protein sequence ID" value="ACR80092.1"/>
    <property type="molecule type" value="Genomic_DNA"/>
</dbReference>
<reference evidence="2 3" key="1">
    <citation type="submission" date="2009-06" db="EMBL/GenBank/DDBJ databases">
        <title>Complete sequence of Thermotogales bacterium TBF 19.5.1.</title>
        <authorList>
            <consortium name="US DOE Joint Genome Institute"/>
            <person name="Lucas S."/>
            <person name="Copeland A."/>
            <person name="Lapidus A."/>
            <person name="Glavina del Rio T."/>
            <person name="Tice H."/>
            <person name="Bruce D."/>
            <person name="Goodwin L."/>
            <person name="Pitluck S."/>
            <person name="Chertkov O."/>
            <person name="Brettin T."/>
            <person name="Detter J.C."/>
            <person name="Han C."/>
            <person name="Schmutz J."/>
            <person name="Larimer F."/>
            <person name="Land M."/>
            <person name="Hauser L."/>
            <person name="Kyrpides N."/>
            <person name="Ovchinnikova G."/>
            <person name="Noll K."/>
        </authorList>
    </citation>
    <scope>NUCLEOTIDE SEQUENCE [LARGE SCALE GENOMIC DNA]</scope>
    <source>
        <strain evidence="3">ATCC BAA-1733 / DSM 21960 / TBF 19.5.1</strain>
    </source>
</reference>
<dbReference type="Gene3D" id="2.30.40.10">
    <property type="entry name" value="Urease, subunit C, domain 1"/>
    <property type="match status" value="1"/>
</dbReference>
<dbReference type="PANTHER" id="PTHR22642:SF2">
    <property type="entry name" value="PROTEIN LONG AFTER FAR-RED 3"/>
    <property type="match status" value="1"/>
</dbReference>
<dbReference type="InterPro" id="IPR011059">
    <property type="entry name" value="Metal-dep_hydrolase_composite"/>
</dbReference>
<evidence type="ECO:0000313" key="2">
    <source>
        <dbReference type="EMBL" id="ACR80092.1"/>
    </source>
</evidence>
<dbReference type="InterPro" id="IPR032466">
    <property type="entry name" value="Metal_Hydrolase"/>
</dbReference>
<protein>
    <submittedName>
        <fullName evidence="2">Amidohydrolase 3</fullName>
    </submittedName>
</protein>
<dbReference type="Gene3D" id="3.10.310.70">
    <property type="match status" value="1"/>
</dbReference>
<evidence type="ECO:0000313" key="3">
    <source>
        <dbReference type="Proteomes" id="UP000002382"/>
    </source>
</evidence>
<dbReference type="SUPFAM" id="SSF51338">
    <property type="entry name" value="Composite domain of metallo-dependent hydrolases"/>
    <property type="match status" value="1"/>
</dbReference>
<organism evidence="2 3">
    <name type="scientific">Kosmotoga olearia (strain ATCC BAA-1733 / DSM 21960 / TBF 19.5.1)</name>
    <dbReference type="NCBI Taxonomy" id="521045"/>
    <lineage>
        <taxon>Bacteria</taxon>
        <taxon>Thermotogati</taxon>
        <taxon>Thermotogota</taxon>
        <taxon>Thermotogae</taxon>
        <taxon>Kosmotogales</taxon>
        <taxon>Kosmotogaceae</taxon>
        <taxon>Kosmotoga</taxon>
    </lineage>
</organism>
<dbReference type="PANTHER" id="PTHR22642">
    <property type="entry name" value="IMIDAZOLONEPROPIONASE"/>
    <property type="match status" value="1"/>
</dbReference>
<feature type="domain" description="Amidohydrolase 3" evidence="1">
    <location>
        <begin position="45"/>
        <end position="485"/>
    </location>
</feature>
<reference evidence="2 3" key="2">
    <citation type="journal article" date="2011" name="J. Bacteriol.">
        <title>Genome Sequence of Kosmotoga olearia Strain TBF 19.5.1, a Thermophilic Bacterium with a Wide Growth Temperature Range, Isolated from the Troll B Oil Platform in the North Sea.</title>
        <authorList>
            <person name="Swithers K.S."/>
            <person name="Dipippo J.L."/>
            <person name="Bruce D.C."/>
            <person name="Detter C."/>
            <person name="Tapia R."/>
            <person name="Han S."/>
            <person name="Goodwin L.A."/>
            <person name="Han J."/>
            <person name="Woyke T."/>
            <person name="Pitluck S."/>
            <person name="Pennacchio L."/>
            <person name="Nolan M."/>
            <person name="Mikhailova N."/>
            <person name="Land M.L."/>
            <person name="Nesbo C.L."/>
            <person name="Gogarten J.P."/>
            <person name="Noll K.M."/>
        </authorList>
    </citation>
    <scope>NUCLEOTIDE SEQUENCE [LARGE SCALE GENOMIC DNA]</scope>
    <source>
        <strain evidence="3">ATCC BAA-1733 / DSM 21960 / TBF 19.5.1</strain>
    </source>
</reference>
<dbReference type="RefSeq" id="WP_015868739.1">
    <property type="nucleotide sequence ID" value="NC_012785.1"/>
</dbReference>
<dbReference type="Pfam" id="PF07969">
    <property type="entry name" value="Amidohydro_3"/>
    <property type="match status" value="1"/>
</dbReference>
<dbReference type="KEGG" id="kol:Kole_1399"/>
<dbReference type="AlphaFoldDB" id="C5CDZ0"/>
<dbReference type="InterPro" id="IPR013108">
    <property type="entry name" value="Amidohydro_3"/>
</dbReference>
<dbReference type="OrthoDB" id="9767366at2"/>
<evidence type="ECO:0000259" key="1">
    <source>
        <dbReference type="Pfam" id="PF07969"/>
    </source>
</evidence>